<dbReference type="GO" id="GO:0016887">
    <property type="term" value="F:ATP hydrolysis activity"/>
    <property type="evidence" value="ECO:0007669"/>
    <property type="project" value="InterPro"/>
</dbReference>
<evidence type="ECO:0000259" key="4">
    <source>
        <dbReference type="PROSITE" id="PS50893"/>
    </source>
</evidence>
<evidence type="ECO:0000256" key="2">
    <source>
        <dbReference type="ARBA" id="ARBA00022741"/>
    </source>
</evidence>
<sequence length="301" mass="33780">MMKEAVTVSNVTKHFQRKTAVNNISFSIEKGEIAAILGPNGAGKTTVVSMILGLLKPSEGEIKLFNRVPDDQQVREKIGVMLQEVSVMPGLKVDEILELFRSYYPNPLSMKELVSLTALTKEDLKTRAEKLSGGQKRRLSFALALAGNPELLILDEPTVGMDTSSRHRFWQTIHGLSDQGKTIIFSTHYLQEADDAAQRILFFTEGQLVADGSPMQIRSRIQKQSVSFTLHSSESLERLSCHPEVERVIHEHERTIIQTSNTDKVLALIFQENIHARDIRIEQATLDEAFRQLADGNREAM</sequence>
<evidence type="ECO:0000256" key="1">
    <source>
        <dbReference type="ARBA" id="ARBA00022448"/>
    </source>
</evidence>
<proteinExistence type="predicted"/>
<reference evidence="5" key="1">
    <citation type="submission" date="2020-04" db="EMBL/GenBank/DDBJ databases">
        <title>Phage recombination drives evolution of spore-forming Bacilli.</title>
        <authorList>
            <person name="Dragos A."/>
            <person name="Kovacs A.T."/>
        </authorList>
    </citation>
    <scope>NUCLEOTIDE SEQUENCE</scope>
    <source>
        <strain evidence="5">168</strain>
    </source>
</reference>
<dbReference type="PROSITE" id="PS50893">
    <property type="entry name" value="ABC_TRANSPORTER_2"/>
    <property type="match status" value="1"/>
</dbReference>
<organism evidence="5">
    <name type="scientific">Bacillus subtilis (strain 168)</name>
    <dbReference type="NCBI Taxonomy" id="224308"/>
    <lineage>
        <taxon>Bacteria</taxon>
        <taxon>Bacillati</taxon>
        <taxon>Bacillota</taxon>
        <taxon>Bacilli</taxon>
        <taxon>Bacillales</taxon>
        <taxon>Bacillaceae</taxon>
        <taxon>Bacillus</taxon>
    </lineage>
</organism>
<feature type="domain" description="ABC transporter" evidence="4">
    <location>
        <begin position="6"/>
        <end position="230"/>
    </location>
</feature>
<dbReference type="EMBL" id="CP052842">
    <property type="protein sequence ID" value="QJP90108.1"/>
    <property type="molecule type" value="Genomic_DNA"/>
</dbReference>
<dbReference type="InterPro" id="IPR027417">
    <property type="entry name" value="P-loop_NTPase"/>
</dbReference>
<dbReference type="SUPFAM" id="SSF52540">
    <property type="entry name" value="P-loop containing nucleoside triphosphate hydrolases"/>
    <property type="match status" value="1"/>
</dbReference>
<dbReference type="Pfam" id="PF00005">
    <property type="entry name" value="ABC_tran"/>
    <property type="match status" value="1"/>
</dbReference>
<dbReference type="InterPro" id="IPR050763">
    <property type="entry name" value="ABC_transporter_ATP-binding"/>
</dbReference>
<dbReference type="OrthoDB" id="9804819at2"/>
<dbReference type="FunFam" id="3.40.50.300:FF:001548">
    <property type="entry name" value="ABC efflux transporter ATP-binding protein"/>
    <property type="match status" value="1"/>
</dbReference>
<dbReference type="SMR" id="A0A6M4JPC8"/>
<keyword evidence="2" id="KW-0547">Nucleotide-binding</keyword>
<dbReference type="SMART" id="SM00382">
    <property type="entry name" value="AAA"/>
    <property type="match status" value="1"/>
</dbReference>
<dbReference type="InterPro" id="IPR003439">
    <property type="entry name" value="ABC_transporter-like_ATP-bd"/>
</dbReference>
<gene>
    <name evidence="5" type="ORF">HIR78_19680</name>
</gene>
<dbReference type="GO" id="GO:0005524">
    <property type="term" value="F:ATP binding"/>
    <property type="evidence" value="ECO:0007669"/>
    <property type="project" value="UniProtKB-KW"/>
</dbReference>
<evidence type="ECO:0000313" key="5">
    <source>
        <dbReference type="EMBL" id="QJP90108.1"/>
    </source>
</evidence>
<keyword evidence="3 5" id="KW-0067">ATP-binding</keyword>
<dbReference type="PANTHER" id="PTHR42711:SF17">
    <property type="entry name" value="ABC TRANSPORTER ATP-BINDING PROTEIN"/>
    <property type="match status" value="1"/>
</dbReference>
<name>A0A6M4JPC8_BACSU</name>
<dbReference type="RefSeq" id="WP_003228295.1">
    <property type="nucleotide sequence ID" value="NC_000964.3"/>
</dbReference>
<dbReference type="KEGG" id="bsu:BSU34090"/>
<accession>A0A6M4JPC8</accession>
<dbReference type="PROSITE" id="PS00211">
    <property type="entry name" value="ABC_TRANSPORTER_1"/>
    <property type="match status" value="1"/>
</dbReference>
<keyword evidence="1" id="KW-0813">Transport</keyword>
<dbReference type="AlphaFoldDB" id="A0A6M4JPC8"/>
<dbReference type="InterPro" id="IPR017871">
    <property type="entry name" value="ABC_transporter-like_CS"/>
</dbReference>
<evidence type="ECO:0000256" key="3">
    <source>
        <dbReference type="ARBA" id="ARBA00022840"/>
    </source>
</evidence>
<dbReference type="CDD" id="cd03230">
    <property type="entry name" value="ABC_DR_subfamily_A"/>
    <property type="match status" value="1"/>
</dbReference>
<dbReference type="PANTHER" id="PTHR42711">
    <property type="entry name" value="ABC TRANSPORTER ATP-BINDING PROTEIN"/>
    <property type="match status" value="1"/>
</dbReference>
<dbReference type="Gene3D" id="3.40.50.300">
    <property type="entry name" value="P-loop containing nucleotide triphosphate hydrolases"/>
    <property type="match status" value="1"/>
</dbReference>
<protein>
    <submittedName>
        <fullName evidence="5">ABC transporter ATP-binding protein</fullName>
    </submittedName>
</protein>
<dbReference type="InterPro" id="IPR003593">
    <property type="entry name" value="AAA+_ATPase"/>
</dbReference>